<keyword evidence="6" id="KW-1185">Reference proteome</keyword>
<feature type="domain" description="Chalcone/stilbene synthase N-terminal" evidence="3">
    <location>
        <begin position="5"/>
        <end position="214"/>
    </location>
</feature>
<evidence type="ECO:0000313" key="5">
    <source>
        <dbReference type="EMBL" id="GAA2573541.1"/>
    </source>
</evidence>
<comment type="similarity">
    <text evidence="1">Belongs to the thiolase-like superfamily. Chalcone/stilbene synthases family.</text>
</comment>
<evidence type="ECO:0000256" key="2">
    <source>
        <dbReference type="ARBA" id="ARBA00022679"/>
    </source>
</evidence>
<reference evidence="6" key="1">
    <citation type="journal article" date="2019" name="Int. J. Syst. Evol. Microbiol.">
        <title>The Global Catalogue of Microorganisms (GCM) 10K type strain sequencing project: providing services to taxonomists for standard genome sequencing and annotation.</title>
        <authorList>
            <consortium name="The Broad Institute Genomics Platform"/>
            <consortium name="The Broad Institute Genome Sequencing Center for Infectious Disease"/>
            <person name="Wu L."/>
            <person name="Ma J."/>
        </authorList>
    </citation>
    <scope>NUCLEOTIDE SEQUENCE [LARGE SCALE GENOMIC DNA]</scope>
    <source>
        <strain evidence="6">JCM 16365</strain>
    </source>
</reference>
<name>A0ABP6BIY6_9MICO</name>
<organism evidence="5 6">
    <name type="scientific">Microbacterium binotii</name>
    <dbReference type="NCBI Taxonomy" id="462710"/>
    <lineage>
        <taxon>Bacteria</taxon>
        <taxon>Bacillati</taxon>
        <taxon>Actinomycetota</taxon>
        <taxon>Actinomycetes</taxon>
        <taxon>Micrococcales</taxon>
        <taxon>Microbacteriaceae</taxon>
        <taxon>Microbacterium</taxon>
    </lineage>
</organism>
<dbReference type="PANTHER" id="PTHR11877">
    <property type="entry name" value="HYDROXYMETHYLGLUTARYL-COA SYNTHASE"/>
    <property type="match status" value="1"/>
</dbReference>
<dbReference type="InterPro" id="IPR011141">
    <property type="entry name" value="Polyketide_synthase_type-III"/>
</dbReference>
<proteinExistence type="inferred from homology"/>
<evidence type="ECO:0000259" key="4">
    <source>
        <dbReference type="Pfam" id="PF02797"/>
    </source>
</evidence>
<dbReference type="PIRSF" id="PIRSF000451">
    <property type="entry name" value="PKS_III"/>
    <property type="match status" value="1"/>
</dbReference>
<dbReference type="CDD" id="cd00831">
    <property type="entry name" value="CHS_like"/>
    <property type="match status" value="1"/>
</dbReference>
<comment type="caution">
    <text evidence="5">The sequence shown here is derived from an EMBL/GenBank/DDBJ whole genome shotgun (WGS) entry which is preliminary data.</text>
</comment>
<keyword evidence="2" id="KW-0808">Transferase</keyword>
<evidence type="ECO:0000256" key="1">
    <source>
        <dbReference type="ARBA" id="ARBA00005531"/>
    </source>
</evidence>
<feature type="domain" description="Chalcone/stilbene synthase C-terminal" evidence="4">
    <location>
        <begin position="276"/>
        <end position="351"/>
    </location>
</feature>
<dbReference type="EMBL" id="BAAARI010000007">
    <property type="protein sequence ID" value="GAA2573541.1"/>
    <property type="molecule type" value="Genomic_DNA"/>
</dbReference>
<gene>
    <name evidence="5" type="ORF">GCM10009862_10540</name>
</gene>
<dbReference type="Gene3D" id="3.40.47.10">
    <property type="match status" value="2"/>
</dbReference>
<accession>A0ABP6BIY6</accession>
<dbReference type="PANTHER" id="PTHR11877:SF46">
    <property type="entry name" value="TYPE III POLYKETIDE SYNTHASE A"/>
    <property type="match status" value="1"/>
</dbReference>
<protein>
    <submittedName>
        <fullName evidence="5">Type III polyketide synthase</fullName>
    </submittedName>
</protein>
<evidence type="ECO:0000313" key="6">
    <source>
        <dbReference type="Proteomes" id="UP001500274"/>
    </source>
</evidence>
<dbReference type="Pfam" id="PF02797">
    <property type="entry name" value="Chal_sti_synt_C"/>
    <property type="match status" value="1"/>
</dbReference>
<dbReference type="RefSeq" id="WP_344227514.1">
    <property type="nucleotide sequence ID" value="NZ_BAAARI010000007.1"/>
</dbReference>
<dbReference type="Pfam" id="PF00195">
    <property type="entry name" value="Chal_sti_synt_N"/>
    <property type="match status" value="1"/>
</dbReference>
<dbReference type="InterPro" id="IPR016039">
    <property type="entry name" value="Thiolase-like"/>
</dbReference>
<dbReference type="Proteomes" id="UP001500274">
    <property type="component" value="Unassembled WGS sequence"/>
</dbReference>
<dbReference type="InterPro" id="IPR001099">
    <property type="entry name" value="Chalcone/stilbene_synt_N"/>
</dbReference>
<dbReference type="InterPro" id="IPR012328">
    <property type="entry name" value="Chalcone/stilbene_synt_C"/>
</dbReference>
<evidence type="ECO:0000259" key="3">
    <source>
        <dbReference type="Pfam" id="PF00195"/>
    </source>
</evidence>
<dbReference type="SUPFAM" id="SSF53901">
    <property type="entry name" value="Thiolase-like"/>
    <property type="match status" value="2"/>
</dbReference>
<sequence>MVPSIVGVGTAVPDTRLTQSQIRDLFLVQPGLDRRAQRILGAAFDAAAIDTRHTVLASLTGDAPPEALVVREGDRILDPGTAARNAEFRRLVPDLFARAGRAALTDAGVAPGEVTHVITVSCTGLFAPGPDVLLVRDLGLRPQTERYHHGFVGCAAAVPALRAAHRIAVAQPGAVVLVVCAELCSLHLRVSDDPEQIVAASLFADGAAAAVVTSREHAGRRFELDEFRTALSDDGERDMVWTVGDHGFEMTLTAEVPRIVGREVAGAVAYLDGATAWAIHPGGRSVLDRVATGLGLTEEQMAPSREVLRAFGNMSSATVLFILDRMRRDPALADGTALGLLAFGPGLTVESGRLLVRGDA</sequence>